<comment type="subcellular location">
    <subcellularLocation>
        <location evidence="1">Nucleus</location>
    </subcellularLocation>
</comment>
<dbReference type="PANTHER" id="PTHR46136:SF19">
    <property type="entry name" value="TRANSCRIPTION FACTOR GTE12"/>
    <property type="match status" value="1"/>
</dbReference>
<dbReference type="InterPro" id="IPR001487">
    <property type="entry name" value="Bromodomain"/>
</dbReference>
<feature type="coiled-coil region" evidence="8">
    <location>
        <begin position="437"/>
        <end position="483"/>
    </location>
</feature>
<keyword evidence="3 8" id="KW-0175">Coiled coil</keyword>
<gene>
    <name evidence="12 13" type="primary">LOC116192897</name>
</gene>
<organism evidence="11 12">
    <name type="scientific">Punica granatum</name>
    <name type="common">Pomegranate</name>
    <dbReference type="NCBI Taxonomy" id="22663"/>
    <lineage>
        <taxon>Eukaryota</taxon>
        <taxon>Viridiplantae</taxon>
        <taxon>Streptophyta</taxon>
        <taxon>Embryophyta</taxon>
        <taxon>Tracheophyta</taxon>
        <taxon>Spermatophyta</taxon>
        <taxon>Magnoliopsida</taxon>
        <taxon>eudicotyledons</taxon>
        <taxon>Gunneridae</taxon>
        <taxon>Pentapetalae</taxon>
        <taxon>rosids</taxon>
        <taxon>malvids</taxon>
        <taxon>Myrtales</taxon>
        <taxon>Lythraceae</taxon>
        <taxon>Punica</taxon>
    </lineage>
</organism>
<dbReference type="GeneID" id="116192897"/>
<dbReference type="OrthoDB" id="21449at2759"/>
<sequence>MIATESIIVKKKLKIKFGGKRLEADPQTCKFEQPASLTGEWKCAAGNETGQNERVGKISAVNGSKLRISLPISNKRGPPEPLESPKKRLKIDRAVTQQCTSLLKKLMHHQCGWPFNRPVDPVALNIPDYFSIISKPMDLGTVKSRLEKKLYLGIEEFATDVRLTFSNAMHYNPPGNEVHIMADRLSKIFESGWKVLEAKWNRGTPRGELISSDKQLKDGNAVGHSDSKTAPPADLCKNGVANGEIKCQNDAGVTKVKVPKVPQSKPSTNNINKGTDSDSSLAFRSKCDVCASISCPCSHSQISDSLRIVPSGLPSERSQGQDHACHGDGSGQAKNHRASHWDKSDQDNSDEGAGSAVDEEDFCTTGGAAAANTDATCGEGWAAPLPDAQLSPKKALRAAMLKSRFAATILKAQHKTLLDHGDKADPIKLQQEKERLERRQLEEKARIEAQIKAAEARAEAELKKQRERDREAARIALQKMEKTVEIGENLEILKELEILSGCSLSVHVPESDDGSEVLSGGFDGSPGKNALERLGLFMKDDYMEDDDEETVCNGGEEGEIFS</sequence>
<evidence type="ECO:0000256" key="2">
    <source>
        <dbReference type="ARBA" id="ARBA00023015"/>
    </source>
</evidence>
<dbReference type="SUPFAM" id="SSF47370">
    <property type="entry name" value="Bromodomain"/>
    <property type="match status" value="1"/>
</dbReference>
<feature type="compositionally biased region" description="Polar residues" evidence="9">
    <location>
        <begin position="269"/>
        <end position="279"/>
    </location>
</feature>
<dbReference type="SMART" id="SM00297">
    <property type="entry name" value="BROMO"/>
    <property type="match status" value="1"/>
</dbReference>
<evidence type="ECO:0000313" key="11">
    <source>
        <dbReference type="Proteomes" id="UP000515151"/>
    </source>
</evidence>
<keyword evidence="11" id="KW-1185">Reference proteome</keyword>
<evidence type="ECO:0000259" key="10">
    <source>
        <dbReference type="PROSITE" id="PS50014"/>
    </source>
</evidence>
<evidence type="ECO:0000256" key="4">
    <source>
        <dbReference type="ARBA" id="ARBA00023117"/>
    </source>
</evidence>
<dbReference type="PRINTS" id="PR00503">
    <property type="entry name" value="BROMODOMAIN"/>
</dbReference>
<evidence type="ECO:0000256" key="3">
    <source>
        <dbReference type="ARBA" id="ARBA00023054"/>
    </source>
</evidence>
<evidence type="ECO:0000256" key="5">
    <source>
        <dbReference type="ARBA" id="ARBA00023163"/>
    </source>
</evidence>
<evidence type="ECO:0000256" key="6">
    <source>
        <dbReference type="ARBA" id="ARBA00023242"/>
    </source>
</evidence>
<dbReference type="Proteomes" id="UP000515151">
    <property type="component" value="Chromosome 1"/>
</dbReference>
<dbReference type="PROSITE" id="PS50014">
    <property type="entry name" value="BROMODOMAIN_2"/>
    <property type="match status" value="1"/>
</dbReference>
<dbReference type="Pfam" id="PF00439">
    <property type="entry name" value="Bromodomain"/>
    <property type="match status" value="1"/>
</dbReference>
<feature type="compositionally biased region" description="Low complexity" evidence="9">
    <location>
        <begin position="256"/>
        <end position="268"/>
    </location>
</feature>
<keyword evidence="2" id="KW-0805">Transcription regulation</keyword>
<protein>
    <submittedName>
        <fullName evidence="12 13">Transcription factor GTE12-like isoform X1</fullName>
    </submittedName>
</protein>
<keyword evidence="6" id="KW-0539">Nucleus</keyword>
<evidence type="ECO:0000256" key="1">
    <source>
        <dbReference type="ARBA" id="ARBA00004123"/>
    </source>
</evidence>
<feature type="domain" description="Bromo" evidence="10">
    <location>
        <begin position="107"/>
        <end position="179"/>
    </location>
</feature>
<dbReference type="InterPro" id="IPR036427">
    <property type="entry name" value="Bromodomain-like_sf"/>
</dbReference>
<dbReference type="RefSeq" id="XP_031377466.1">
    <property type="nucleotide sequence ID" value="XM_031521606.1"/>
</dbReference>
<evidence type="ECO:0000256" key="7">
    <source>
        <dbReference type="PROSITE-ProRule" id="PRU00035"/>
    </source>
</evidence>
<proteinExistence type="predicted"/>
<keyword evidence="4 7" id="KW-0103">Bromodomain</keyword>
<evidence type="ECO:0000313" key="13">
    <source>
        <dbReference type="RefSeq" id="XP_031377466.1"/>
    </source>
</evidence>
<evidence type="ECO:0000256" key="9">
    <source>
        <dbReference type="SAM" id="MobiDB-lite"/>
    </source>
</evidence>
<dbReference type="GO" id="GO:0005634">
    <property type="term" value="C:nucleus"/>
    <property type="evidence" value="ECO:0007669"/>
    <property type="project" value="UniProtKB-SubCell"/>
</dbReference>
<dbReference type="InterPro" id="IPR052442">
    <property type="entry name" value="Env_Response_Regulator"/>
</dbReference>
<evidence type="ECO:0000313" key="12">
    <source>
        <dbReference type="RefSeq" id="XP_031377458.1"/>
    </source>
</evidence>
<evidence type="ECO:0000256" key="8">
    <source>
        <dbReference type="SAM" id="Coils"/>
    </source>
</evidence>
<dbReference type="AlphaFoldDB" id="A0A6P8C8S5"/>
<reference evidence="12 13" key="2">
    <citation type="submission" date="2025-04" db="UniProtKB">
        <authorList>
            <consortium name="RefSeq"/>
        </authorList>
    </citation>
    <scope>IDENTIFICATION</scope>
    <source>
        <tissue evidence="12 13">Leaf</tissue>
    </source>
</reference>
<keyword evidence="5" id="KW-0804">Transcription</keyword>
<dbReference type="CDD" id="cd05506">
    <property type="entry name" value="Bromo_plant1"/>
    <property type="match status" value="1"/>
</dbReference>
<dbReference type="Gene3D" id="1.20.920.10">
    <property type="entry name" value="Bromodomain-like"/>
    <property type="match status" value="1"/>
</dbReference>
<dbReference type="RefSeq" id="XP_031377458.1">
    <property type="nucleotide sequence ID" value="XM_031521598.1"/>
</dbReference>
<dbReference type="PANTHER" id="PTHR46136">
    <property type="entry name" value="TRANSCRIPTION FACTOR GTE8"/>
    <property type="match status" value="1"/>
</dbReference>
<feature type="region of interest" description="Disordered" evidence="9">
    <location>
        <begin position="256"/>
        <end position="279"/>
    </location>
</feature>
<dbReference type="InterPro" id="IPR037377">
    <property type="entry name" value="GTE_bromo"/>
</dbReference>
<reference evidence="11" key="1">
    <citation type="journal article" date="2020" name="Plant Biotechnol. J.">
        <title>The pomegranate (Punica granatum L.) draft genome dissects genetic divergence between soft- and hard-seeded cultivars.</title>
        <authorList>
            <person name="Luo X."/>
            <person name="Li H."/>
            <person name="Wu Z."/>
            <person name="Yao W."/>
            <person name="Zhao P."/>
            <person name="Cao D."/>
            <person name="Yu H."/>
            <person name="Li K."/>
            <person name="Poudel K."/>
            <person name="Zhao D."/>
            <person name="Zhang F."/>
            <person name="Xia X."/>
            <person name="Chen L."/>
            <person name="Wang Q."/>
            <person name="Jing D."/>
            <person name="Cao S."/>
        </authorList>
    </citation>
    <scope>NUCLEOTIDE SEQUENCE [LARGE SCALE GENOMIC DNA]</scope>
</reference>
<accession>A0A6P8C8S5</accession>
<feature type="region of interest" description="Disordered" evidence="9">
    <location>
        <begin position="309"/>
        <end position="359"/>
    </location>
</feature>
<name>A0A6P8C8S5_PUNGR</name>